<proteinExistence type="predicted"/>
<dbReference type="Proteomes" id="UP000323242">
    <property type="component" value="Unassembled WGS sequence"/>
</dbReference>
<sequence>MTTQRLEPWSATVVTAVAGVLADTADGLTGREIGNLLALSGVPDQDGSSKRDRLARALLARQDRDRAANCVVVFVNHAMAPVRYAQQPQVFSRRRDDLNEVLVHIGLRVNEEGRLARGPAAATLSDAARHASSLRSELRRRGTHPQVLRYCTEEILAKNAFHASLEAVKSVADRLRQLTGEQLDGARLVDAVLMPGGGTARVSVNTGSTPTELDEQKGLATLIKGLFSMYRNPAAHDPRLHRTVTDEELLELLTTLSMVHRRLDSARIQP</sequence>
<feature type="domain" description="Conserved hypothetical protein CHP02391" evidence="1">
    <location>
        <begin position="141"/>
        <end position="263"/>
    </location>
</feature>
<gene>
    <name evidence="2" type="ORF">FY004_17845</name>
</gene>
<evidence type="ECO:0000259" key="1">
    <source>
        <dbReference type="Pfam" id="PF09509"/>
    </source>
</evidence>
<name>A0A5D4JG58_9ACTN</name>
<dbReference type="AlphaFoldDB" id="A0A5D4JG58"/>
<protein>
    <submittedName>
        <fullName evidence="2">TIGR02391 family protein</fullName>
    </submittedName>
</protein>
<keyword evidence="3" id="KW-1185">Reference proteome</keyword>
<dbReference type="RefSeq" id="WP_148903114.1">
    <property type="nucleotide sequence ID" value="NZ_VSZQ01000090.1"/>
</dbReference>
<dbReference type="NCBIfam" id="TIGR02391">
    <property type="entry name" value="hypoth_ymh"/>
    <property type="match status" value="1"/>
</dbReference>
<dbReference type="InterPro" id="IPR012654">
    <property type="entry name" value="CHP02391"/>
</dbReference>
<evidence type="ECO:0000313" key="2">
    <source>
        <dbReference type="EMBL" id="TYR63219.1"/>
    </source>
</evidence>
<comment type="caution">
    <text evidence="2">The sequence shown here is derived from an EMBL/GenBank/DDBJ whole genome shotgun (WGS) entry which is preliminary data.</text>
</comment>
<reference evidence="2 3" key="1">
    <citation type="submission" date="2019-08" db="EMBL/GenBank/DDBJ databases">
        <title>Draft genome for granaticin producer strain Streptomyces parvus C05.</title>
        <authorList>
            <person name="Gonzalez-Pimentel J.L."/>
        </authorList>
    </citation>
    <scope>NUCLEOTIDE SEQUENCE [LARGE SCALE GENOMIC DNA]</scope>
    <source>
        <strain evidence="2 3">C05</strain>
    </source>
</reference>
<evidence type="ECO:0000313" key="3">
    <source>
        <dbReference type="Proteomes" id="UP000323242"/>
    </source>
</evidence>
<dbReference type="EMBL" id="VSZQ01000090">
    <property type="protein sequence ID" value="TYR63219.1"/>
    <property type="molecule type" value="Genomic_DNA"/>
</dbReference>
<dbReference type="Pfam" id="PF09509">
    <property type="entry name" value="Hypoth_Ymh"/>
    <property type="match status" value="1"/>
</dbReference>
<organism evidence="2 3">
    <name type="scientific">Streptomyces parvus</name>
    <dbReference type="NCBI Taxonomy" id="66428"/>
    <lineage>
        <taxon>Bacteria</taxon>
        <taxon>Bacillati</taxon>
        <taxon>Actinomycetota</taxon>
        <taxon>Actinomycetes</taxon>
        <taxon>Kitasatosporales</taxon>
        <taxon>Streptomycetaceae</taxon>
        <taxon>Streptomyces</taxon>
    </lineage>
</organism>
<accession>A0A5D4JG58</accession>